<dbReference type="GO" id="GO:0000976">
    <property type="term" value="F:transcription cis-regulatory region binding"/>
    <property type="evidence" value="ECO:0007669"/>
    <property type="project" value="TreeGrafter"/>
</dbReference>
<dbReference type="Gene3D" id="3.40.50.2300">
    <property type="match status" value="2"/>
</dbReference>
<dbReference type="InterPro" id="IPR046335">
    <property type="entry name" value="LacI/GalR-like_sensor"/>
</dbReference>
<dbReference type="SUPFAM" id="SSF53822">
    <property type="entry name" value="Periplasmic binding protein-like I"/>
    <property type="match status" value="1"/>
</dbReference>
<dbReference type="PROSITE" id="PS50932">
    <property type="entry name" value="HTH_LACI_2"/>
    <property type="match status" value="1"/>
</dbReference>
<name>A0A7X2L4H1_9BACL</name>
<reference evidence="6 7" key="1">
    <citation type="submission" date="2019-11" db="EMBL/GenBank/DDBJ databases">
        <title>Paenibacillus monticola sp. nov., a novel PGPR strain isolated from mountain sample in China.</title>
        <authorList>
            <person name="Zhao Q."/>
            <person name="Li H.-P."/>
            <person name="Zhang J.-L."/>
        </authorList>
    </citation>
    <scope>NUCLEOTIDE SEQUENCE [LARGE SCALE GENOMIC DNA]</scope>
    <source>
        <strain evidence="6 7">LC-T2</strain>
    </source>
</reference>
<dbReference type="InterPro" id="IPR000843">
    <property type="entry name" value="HTH_LacI"/>
</dbReference>
<dbReference type="Pfam" id="PF00356">
    <property type="entry name" value="LacI"/>
    <property type="match status" value="1"/>
</dbReference>
<dbReference type="AlphaFoldDB" id="A0A7X2L4H1"/>
<organism evidence="6 7">
    <name type="scientific">Paenibacillus monticola</name>
    <dbReference type="NCBI Taxonomy" id="2666075"/>
    <lineage>
        <taxon>Bacteria</taxon>
        <taxon>Bacillati</taxon>
        <taxon>Bacillota</taxon>
        <taxon>Bacilli</taxon>
        <taxon>Bacillales</taxon>
        <taxon>Paenibacillaceae</taxon>
        <taxon>Paenibacillus</taxon>
    </lineage>
</organism>
<dbReference type="SUPFAM" id="SSF47413">
    <property type="entry name" value="lambda repressor-like DNA-binding domains"/>
    <property type="match status" value="1"/>
</dbReference>
<feature type="domain" description="HTH lacI-type" evidence="5">
    <location>
        <begin position="5"/>
        <end position="56"/>
    </location>
</feature>
<dbReference type="SMART" id="SM00354">
    <property type="entry name" value="HTH_LACI"/>
    <property type="match status" value="1"/>
</dbReference>
<protein>
    <submittedName>
        <fullName evidence="6">LacI family DNA-binding transcriptional regulator</fullName>
    </submittedName>
</protein>
<evidence type="ECO:0000256" key="2">
    <source>
        <dbReference type="ARBA" id="ARBA00023015"/>
    </source>
</evidence>
<dbReference type="InterPro" id="IPR028082">
    <property type="entry name" value="Peripla_BP_I"/>
</dbReference>
<dbReference type="Pfam" id="PF13377">
    <property type="entry name" value="Peripla_BP_3"/>
    <property type="match status" value="1"/>
</dbReference>
<dbReference type="RefSeq" id="WP_154121977.1">
    <property type="nucleotide sequence ID" value="NZ_WJXB01000014.1"/>
</dbReference>
<evidence type="ECO:0000256" key="3">
    <source>
        <dbReference type="ARBA" id="ARBA00023125"/>
    </source>
</evidence>
<evidence type="ECO:0000313" key="7">
    <source>
        <dbReference type="Proteomes" id="UP000463051"/>
    </source>
</evidence>
<dbReference type="EMBL" id="WJXB01000014">
    <property type="protein sequence ID" value="MRN56469.1"/>
    <property type="molecule type" value="Genomic_DNA"/>
</dbReference>
<keyword evidence="7" id="KW-1185">Reference proteome</keyword>
<dbReference type="Proteomes" id="UP000463051">
    <property type="component" value="Unassembled WGS sequence"/>
</dbReference>
<comment type="caution">
    <text evidence="6">The sequence shown here is derived from an EMBL/GenBank/DDBJ whole genome shotgun (WGS) entry which is preliminary data.</text>
</comment>
<proteinExistence type="predicted"/>
<gene>
    <name evidence="6" type="ORF">GJB61_26260</name>
</gene>
<dbReference type="PANTHER" id="PTHR30146">
    <property type="entry name" value="LACI-RELATED TRANSCRIPTIONAL REPRESSOR"/>
    <property type="match status" value="1"/>
</dbReference>
<keyword evidence="4" id="KW-0804">Transcription</keyword>
<keyword evidence="1" id="KW-0678">Repressor</keyword>
<dbReference type="Gene3D" id="1.10.260.40">
    <property type="entry name" value="lambda repressor-like DNA-binding domains"/>
    <property type="match status" value="1"/>
</dbReference>
<evidence type="ECO:0000256" key="1">
    <source>
        <dbReference type="ARBA" id="ARBA00022491"/>
    </source>
</evidence>
<dbReference type="CDD" id="cd19974">
    <property type="entry name" value="PBP1_LacI-like"/>
    <property type="match status" value="1"/>
</dbReference>
<evidence type="ECO:0000259" key="5">
    <source>
        <dbReference type="PROSITE" id="PS50932"/>
    </source>
</evidence>
<keyword evidence="2" id="KW-0805">Transcription regulation</keyword>
<accession>A0A7X2L4H1</accession>
<dbReference type="GO" id="GO:0003700">
    <property type="term" value="F:DNA-binding transcription factor activity"/>
    <property type="evidence" value="ECO:0007669"/>
    <property type="project" value="TreeGrafter"/>
</dbReference>
<dbReference type="InterPro" id="IPR010982">
    <property type="entry name" value="Lambda_DNA-bd_dom_sf"/>
</dbReference>
<evidence type="ECO:0000313" key="6">
    <source>
        <dbReference type="EMBL" id="MRN56469.1"/>
    </source>
</evidence>
<evidence type="ECO:0000256" key="4">
    <source>
        <dbReference type="ARBA" id="ARBA00023163"/>
    </source>
</evidence>
<dbReference type="PANTHER" id="PTHR30146:SF148">
    <property type="entry name" value="HTH-TYPE TRANSCRIPTIONAL REPRESSOR PURR-RELATED"/>
    <property type="match status" value="1"/>
</dbReference>
<dbReference type="CDD" id="cd01392">
    <property type="entry name" value="HTH_LacI"/>
    <property type="match status" value="1"/>
</dbReference>
<sequence>MKDKVTMQDIAERLNLSKNSVSQALSGKDGVSEDTRKLIVETANQMGYVYSSSLRSPAPAARRAGTIALIASDFAFSMKSFFGEIYLTVEQEATARGMNLQIQSISQKAAEQLLIPGILQNPSVEGVLILSHITTDYINSIIATGKPTVLIDHHHPYIHADSILTNNRFSAFEAIHHLAQLGHRKIGMLGNTSLSPSYYERFEGFQLAMNELGLPVREEWILRDAEESAIYMLKSIQSLEEQPSAWFCMNDGLGFLLCSTLQQLGVRVPEQVSIVSFDNGYLSQISTPTITTMDVNLKLYGHKAVEQLMWRIDHPNEPFTELLLPTKLLVRQSTGPAPE</sequence>
<keyword evidence="3 6" id="KW-0238">DNA-binding</keyword>